<feature type="compositionally biased region" description="Polar residues" evidence="1">
    <location>
        <begin position="201"/>
        <end position="224"/>
    </location>
</feature>
<feature type="region of interest" description="Disordered" evidence="1">
    <location>
        <begin position="30"/>
        <end position="57"/>
    </location>
</feature>
<gene>
    <name evidence="2" type="ORF">Syun_019937</name>
</gene>
<dbReference type="Proteomes" id="UP001420932">
    <property type="component" value="Unassembled WGS sequence"/>
</dbReference>
<reference evidence="2 3" key="1">
    <citation type="submission" date="2024-01" db="EMBL/GenBank/DDBJ databases">
        <title>Genome assemblies of Stephania.</title>
        <authorList>
            <person name="Yang L."/>
        </authorList>
    </citation>
    <scope>NUCLEOTIDE SEQUENCE [LARGE SCALE GENOMIC DNA]</scope>
    <source>
        <strain evidence="2">YNDBR</strain>
        <tissue evidence="2">Leaf</tissue>
    </source>
</reference>
<feature type="compositionally biased region" description="Low complexity" evidence="1">
    <location>
        <begin position="397"/>
        <end position="407"/>
    </location>
</feature>
<accession>A0AAP0NYF2</accession>
<feature type="region of interest" description="Disordered" evidence="1">
    <location>
        <begin position="387"/>
        <end position="485"/>
    </location>
</feature>
<sequence>MPCLDRLFFFCGENVKAVFDAAIKIVIKPPQKQKEKKKKPQRGCSLMSQPGTSPVRMPCEAPTLGSTWAITSCGSFHEAGTPRESSGAYVLASYLPNTTGGQPVTPGDGNLDVMSPTIVLRSQNIALDLPKRRRHPIVDSRACWLEARVAAISARFALFLRPQEQIGGHAVSEGLSFSDGEKLDDRPLMELDLDSDFSELSPKTSIGDSSVSTRETKNSSINRISRTDDDDESKTLNSAQSNGRIEGLKSDLIGRRKSGSVYGDFSLGRSSSSSRRLNSLFEGVRPSPKPGDALAAAVCGVPESGVGAQIETRARHFEVRVSRGNSQHRQIHSICTIRGLVAEIVARDKVKDPVECTDKDSDLELGVGAQIETRARHFEVRVSRVVGEGPARPPRRTTVAGTVEAGAAEGGRSGAQGGDREARDGDGEARTTAARGRGTRQGRRGGTPWGGERTPAQGGGNACGDVAARTGDQRDLRGTVEVEAT</sequence>
<keyword evidence="3" id="KW-1185">Reference proteome</keyword>
<organism evidence="2 3">
    <name type="scientific">Stephania yunnanensis</name>
    <dbReference type="NCBI Taxonomy" id="152371"/>
    <lineage>
        <taxon>Eukaryota</taxon>
        <taxon>Viridiplantae</taxon>
        <taxon>Streptophyta</taxon>
        <taxon>Embryophyta</taxon>
        <taxon>Tracheophyta</taxon>
        <taxon>Spermatophyta</taxon>
        <taxon>Magnoliopsida</taxon>
        <taxon>Ranunculales</taxon>
        <taxon>Menispermaceae</taxon>
        <taxon>Menispermoideae</taxon>
        <taxon>Cissampelideae</taxon>
        <taxon>Stephania</taxon>
    </lineage>
</organism>
<proteinExistence type="predicted"/>
<dbReference type="AlphaFoldDB" id="A0AAP0NYF2"/>
<dbReference type="EMBL" id="JBBNAF010000008">
    <property type="protein sequence ID" value="KAK9122320.1"/>
    <property type="molecule type" value="Genomic_DNA"/>
</dbReference>
<evidence type="ECO:0000313" key="3">
    <source>
        <dbReference type="Proteomes" id="UP001420932"/>
    </source>
</evidence>
<feature type="compositionally biased region" description="Gly residues" evidence="1">
    <location>
        <begin position="408"/>
        <end position="417"/>
    </location>
</feature>
<feature type="region of interest" description="Disordered" evidence="1">
    <location>
        <begin position="199"/>
        <end position="241"/>
    </location>
</feature>
<protein>
    <submittedName>
        <fullName evidence="2">Uncharacterized protein</fullName>
    </submittedName>
</protein>
<feature type="compositionally biased region" description="Basic and acidic residues" evidence="1">
    <location>
        <begin position="418"/>
        <end position="429"/>
    </location>
</feature>
<evidence type="ECO:0000313" key="2">
    <source>
        <dbReference type="EMBL" id="KAK9122320.1"/>
    </source>
</evidence>
<evidence type="ECO:0000256" key="1">
    <source>
        <dbReference type="SAM" id="MobiDB-lite"/>
    </source>
</evidence>
<feature type="compositionally biased region" description="Basic and acidic residues" evidence="1">
    <location>
        <begin position="471"/>
        <end position="485"/>
    </location>
</feature>
<name>A0AAP0NYF2_9MAGN</name>
<comment type="caution">
    <text evidence="2">The sequence shown here is derived from an EMBL/GenBank/DDBJ whole genome shotgun (WGS) entry which is preliminary data.</text>
</comment>